<evidence type="ECO:0000256" key="1">
    <source>
        <dbReference type="SAM" id="SignalP"/>
    </source>
</evidence>
<keyword evidence="1" id="KW-0732">Signal</keyword>
<evidence type="ECO:0000313" key="2">
    <source>
        <dbReference type="EMBL" id="NEW43313.1"/>
    </source>
</evidence>
<sequence>MVSALPALPMMVATARPAIAATAQRIDVIAVCEEGWLYSFPIDRVNPAIGDAQAVGLSVLVSSFATTALVRAGTRLVALAVDIEGQLRVAHKDDGGVWSTISVVAGAVLSPCGGVSAAAVSTGIAAVAMTSDGQPCWTTSTEGTEWTALMPVDIYILRRADHLPEHHPTPARQPRLN</sequence>
<dbReference type="RefSeq" id="WP_163821909.1">
    <property type="nucleotide sequence ID" value="NZ_JAAGUY010000001.1"/>
</dbReference>
<proteinExistence type="predicted"/>
<feature type="chain" id="PRO_5026997799" description="Secreted protein" evidence="1">
    <location>
        <begin position="21"/>
        <end position="177"/>
    </location>
</feature>
<evidence type="ECO:0008006" key="4">
    <source>
        <dbReference type="Google" id="ProtNLM"/>
    </source>
</evidence>
<evidence type="ECO:0000313" key="3">
    <source>
        <dbReference type="Proteomes" id="UP000468928"/>
    </source>
</evidence>
<organism evidence="2 3">
    <name type="scientific">Nocardia cyriacigeorgica</name>
    <dbReference type="NCBI Taxonomy" id="135487"/>
    <lineage>
        <taxon>Bacteria</taxon>
        <taxon>Bacillati</taxon>
        <taxon>Actinomycetota</taxon>
        <taxon>Actinomycetes</taxon>
        <taxon>Mycobacteriales</taxon>
        <taxon>Nocardiaceae</taxon>
        <taxon>Nocardia</taxon>
    </lineage>
</organism>
<accession>A0A6P1D2X2</accession>
<comment type="caution">
    <text evidence="2">The sequence shown here is derived from an EMBL/GenBank/DDBJ whole genome shotgun (WGS) entry which is preliminary data.</text>
</comment>
<gene>
    <name evidence="2" type="ORF">GV789_02415</name>
</gene>
<feature type="signal peptide" evidence="1">
    <location>
        <begin position="1"/>
        <end position="20"/>
    </location>
</feature>
<protein>
    <recommendedName>
        <fullName evidence="4">Secreted protein</fullName>
    </recommendedName>
</protein>
<dbReference type="AlphaFoldDB" id="A0A6P1D2X2"/>
<dbReference type="EMBL" id="JAAGUZ010000004">
    <property type="protein sequence ID" value="NEW43313.1"/>
    <property type="molecule type" value="Genomic_DNA"/>
</dbReference>
<reference evidence="2 3" key="1">
    <citation type="submission" date="2020-01" db="EMBL/GenBank/DDBJ databases">
        <title>Genetics and antimicrobial susceptibilities of Nocardia species isolated from the soil; a comparison with species isolated from humans.</title>
        <authorList>
            <person name="Carrasco G."/>
            <person name="Monzon S."/>
            <person name="Sansegundo M."/>
            <person name="Garcia E."/>
            <person name="Garrido N."/>
            <person name="Medina M.J."/>
            <person name="Villalon P."/>
            <person name="Ramirez-Arocha A.C."/>
            <person name="Jimenez P."/>
            <person name="Cuesta I."/>
            <person name="Valdezate S."/>
        </authorList>
    </citation>
    <scope>NUCLEOTIDE SEQUENCE [LARGE SCALE GENOMIC DNA]</scope>
    <source>
        <strain evidence="2 3">CNM20110639</strain>
    </source>
</reference>
<name>A0A6P1D2X2_9NOCA</name>
<dbReference type="Proteomes" id="UP000468928">
    <property type="component" value="Unassembled WGS sequence"/>
</dbReference>
<dbReference type="SUPFAM" id="SSF89372">
    <property type="entry name" value="Fucose-specific lectin"/>
    <property type="match status" value="1"/>
</dbReference>